<dbReference type="EMBL" id="BGPR01020052">
    <property type="protein sequence ID" value="GBN83685.1"/>
    <property type="molecule type" value="Genomic_DNA"/>
</dbReference>
<sequence length="39" mass="4671">RLEKLSLDFDNVMNRLELAFCNEDLVTRAFRDQPEIDED</sequence>
<accession>A0A4Y2S8U6</accession>
<proteinExistence type="predicted"/>
<gene>
    <name evidence="1" type="ORF">AVEN_7166_1</name>
</gene>
<organism evidence="1 2">
    <name type="scientific">Araneus ventricosus</name>
    <name type="common">Orbweaver spider</name>
    <name type="synonym">Epeira ventricosa</name>
    <dbReference type="NCBI Taxonomy" id="182803"/>
    <lineage>
        <taxon>Eukaryota</taxon>
        <taxon>Metazoa</taxon>
        <taxon>Ecdysozoa</taxon>
        <taxon>Arthropoda</taxon>
        <taxon>Chelicerata</taxon>
        <taxon>Arachnida</taxon>
        <taxon>Araneae</taxon>
        <taxon>Araneomorphae</taxon>
        <taxon>Entelegynae</taxon>
        <taxon>Araneoidea</taxon>
        <taxon>Araneidae</taxon>
        <taxon>Araneus</taxon>
    </lineage>
</organism>
<name>A0A4Y2S8U6_ARAVE</name>
<comment type="caution">
    <text evidence="1">The sequence shown here is derived from an EMBL/GenBank/DDBJ whole genome shotgun (WGS) entry which is preliminary data.</text>
</comment>
<evidence type="ECO:0000313" key="2">
    <source>
        <dbReference type="Proteomes" id="UP000499080"/>
    </source>
</evidence>
<keyword evidence="2" id="KW-1185">Reference proteome</keyword>
<protein>
    <submittedName>
        <fullName evidence="1">Uncharacterized protein</fullName>
    </submittedName>
</protein>
<dbReference type="AlphaFoldDB" id="A0A4Y2S8U6"/>
<dbReference type="Proteomes" id="UP000499080">
    <property type="component" value="Unassembled WGS sequence"/>
</dbReference>
<reference evidence="1 2" key="1">
    <citation type="journal article" date="2019" name="Sci. Rep.">
        <title>Orb-weaving spider Araneus ventricosus genome elucidates the spidroin gene catalogue.</title>
        <authorList>
            <person name="Kono N."/>
            <person name="Nakamura H."/>
            <person name="Ohtoshi R."/>
            <person name="Moran D.A.P."/>
            <person name="Shinohara A."/>
            <person name="Yoshida Y."/>
            <person name="Fujiwara M."/>
            <person name="Mori M."/>
            <person name="Tomita M."/>
            <person name="Arakawa K."/>
        </authorList>
    </citation>
    <scope>NUCLEOTIDE SEQUENCE [LARGE SCALE GENOMIC DNA]</scope>
</reference>
<evidence type="ECO:0000313" key="1">
    <source>
        <dbReference type="EMBL" id="GBN83685.1"/>
    </source>
</evidence>
<feature type="non-terminal residue" evidence="1">
    <location>
        <position position="1"/>
    </location>
</feature>